<sequence length="69" mass="7524">MTSGLNNKVWAMGKSKVSLFSDRLLPQPVQLEFECGEGGGHYVTSRGLTPEARKSLTPLRTGLYQLTAV</sequence>
<gene>
    <name evidence="1" type="ORF">KUCAC02_006637</name>
</gene>
<dbReference type="EMBL" id="CM043807">
    <property type="protein sequence ID" value="KAI4803080.1"/>
    <property type="molecule type" value="Genomic_DNA"/>
</dbReference>
<protein>
    <submittedName>
        <fullName evidence="1">Uncharacterized protein</fullName>
    </submittedName>
</protein>
<reference evidence="1" key="1">
    <citation type="submission" date="2022-05" db="EMBL/GenBank/DDBJ databases">
        <title>Chromosome-level genome of Chaenocephalus aceratus.</title>
        <authorList>
            <person name="Park H."/>
        </authorList>
    </citation>
    <scope>NUCLEOTIDE SEQUENCE</scope>
    <source>
        <strain evidence="1">KU_202001</strain>
    </source>
</reference>
<comment type="caution">
    <text evidence="1">The sequence shown here is derived from an EMBL/GenBank/DDBJ whole genome shotgun (WGS) entry which is preliminary data.</text>
</comment>
<accession>A0ACB9VTK3</accession>
<evidence type="ECO:0000313" key="1">
    <source>
        <dbReference type="EMBL" id="KAI4803080.1"/>
    </source>
</evidence>
<dbReference type="Proteomes" id="UP001057452">
    <property type="component" value="Chromosome 23"/>
</dbReference>
<keyword evidence="2" id="KW-1185">Reference proteome</keyword>
<name>A0ACB9VTK3_CHAAC</name>
<organism evidence="1 2">
    <name type="scientific">Chaenocephalus aceratus</name>
    <name type="common">Blackfin icefish</name>
    <name type="synonym">Chaenichthys aceratus</name>
    <dbReference type="NCBI Taxonomy" id="36190"/>
    <lineage>
        <taxon>Eukaryota</taxon>
        <taxon>Metazoa</taxon>
        <taxon>Chordata</taxon>
        <taxon>Craniata</taxon>
        <taxon>Vertebrata</taxon>
        <taxon>Euteleostomi</taxon>
        <taxon>Actinopterygii</taxon>
        <taxon>Neopterygii</taxon>
        <taxon>Teleostei</taxon>
        <taxon>Neoteleostei</taxon>
        <taxon>Acanthomorphata</taxon>
        <taxon>Eupercaria</taxon>
        <taxon>Perciformes</taxon>
        <taxon>Notothenioidei</taxon>
        <taxon>Channichthyidae</taxon>
        <taxon>Chaenocephalus</taxon>
    </lineage>
</organism>
<proteinExistence type="predicted"/>
<evidence type="ECO:0000313" key="2">
    <source>
        <dbReference type="Proteomes" id="UP001057452"/>
    </source>
</evidence>